<name>A0A3S3SXH6_9HYPH</name>
<keyword evidence="2" id="KW-1185">Reference proteome</keyword>
<gene>
    <name evidence="1" type="ORF">EPK99_15350</name>
</gene>
<dbReference type="OrthoDB" id="9771846at2"/>
<dbReference type="RefSeq" id="WP_128443950.1">
    <property type="nucleotide sequence ID" value="NZ_SBIP01000003.1"/>
</dbReference>
<reference evidence="1 2" key="1">
    <citation type="submission" date="2019-01" db="EMBL/GenBank/DDBJ databases">
        <title>The draft genome of Rhizobium sp. 24NR.</title>
        <authorList>
            <person name="Liu L."/>
            <person name="Liang L."/>
            <person name="Shi S."/>
            <person name="Xu L."/>
            <person name="Wang X."/>
            <person name="Li L."/>
            <person name="Zhang X."/>
        </authorList>
    </citation>
    <scope>NUCLEOTIDE SEQUENCE [LARGE SCALE GENOMIC DNA]</scope>
    <source>
        <strain evidence="1 2">24NR</strain>
    </source>
</reference>
<accession>A0A3S3SXH6</accession>
<organism evidence="1 2">
    <name type="scientific">Neorhizobium lilium</name>
    <dbReference type="NCBI Taxonomy" id="2503024"/>
    <lineage>
        <taxon>Bacteria</taxon>
        <taxon>Pseudomonadati</taxon>
        <taxon>Pseudomonadota</taxon>
        <taxon>Alphaproteobacteria</taxon>
        <taxon>Hyphomicrobiales</taxon>
        <taxon>Rhizobiaceae</taxon>
        <taxon>Rhizobium/Agrobacterium group</taxon>
        <taxon>Neorhizobium</taxon>
    </lineage>
</organism>
<proteinExistence type="predicted"/>
<dbReference type="AlphaFoldDB" id="A0A3S3SXH6"/>
<dbReference type="EMBL" id="SBIP01000003">
    <property type="protein sequence ID" value="RWX77036.1"/>
    <property type="molecule type" value="Genomic_DNA"/>
</dbReference>
<sequence length="209" mass="23539">MGTLAEYISAPPLRRPLDSIPETMSWNEAFMLVERVIGQGGQPSKLSFAGSVIDLASWSDGRWRRLKRFSLRKASGNRGWSRFFRPMPSSRFSASRFVPSLMTFMDKSCRIGLVAADQHSLETLRSDLARHAPWHQFLALGPHQQVFQRLDLVISDSEASLYRMQVHQPALRRHMGLAICAPGLFLRPSLAARSASPRLIASHRSELGR</sequence>
<comment type="caution">
    <text evidence="1">The sequence shown here is derived from an EMBL/GenBank/DDBJ whole genome shotgun (WGS) entry which is preliminary data.</text>
</comment>
<protein>
    <submittedName>
        <fullName evidence="1">Uncharacterized protein</fullName>
    </submittedName>
</protein>
<evidence type="ECO:0000313" key="1">
    <source>
        <dbReference type="EMBL" id="RWX77036.1"/>
    </source>
</evidence>
<dbReference type="Proteomes" id="UP000287687">
    <property type="component" value="Unassembled WGS sequence"/>
</dbReference>
<evidence type="ECO:0000313" key="2">
    <source>
        <dbReference type="Proteomes" id="UP000287687"/>
    </source>
</evidence>